<dbReference type="PANTHER" id="PTHR47755:SF1">
    <property type="entry name" value="CELL DIVISION PROTEIN FTSX"/>
    <property type="match status" value="1"/>
</dbReference>
<evidence type="ECO:0000256" key="6">
    <source>
        <dbReference type="ARBA" id="ARBA00022519"/>
    </source>
</evidence>
<evidence type="ECO:0000256" key="1">
    <source>
        <dbReference type="ARBA" id="ARBA00004429"/>
    </source>
</evidence>
<keyword evidence="10 12" id="KW-0472">Membrane</keyword>
<dbReference type="AlphaFoldDB" id="A0A7W4WCD6"/>
<dbReference type="Gene3D" id="3.30.70.3040">
    <property type="match status" value="1"/>
</dbReference>
<sequence length="348" mass="37074">MKQSSHRPPQAAHKAQRASRKPQRQEPEAKPRPTGAVAARTRLGDRWHSWLGHHREMAVEALRRFFAAPLASGMTALVIAIALALPAALQLGLLNFQRAVAGWDGQPQISVFLHKDARDTAVQSFAGELRADPAVTEVTYISPEEALREFQQASGLGDALAGLGANPLPAVLLVRPRDTASDRLEALASQLRDSALTDAVVLDMAWVQRLAQLTELGRRLSAGLALLLALGVLLVVVNTIRLHIESRREEILVVKLVGGTDAFVRRPFLYSGLCYGVAGGLLAWLLVSGGAALLSGPVSALASSYDSGYALRGPGFSYLLALTGGAALLGLLGAWVAVARHIKAIEPR</sequence>
<feature type="transmembrane region" description="Helical" evidence="14">
    <location>
        <begin position="273"/>
        <end position="296"/>
    </location>
</feature>
<feature type="transmembrane region" description="Helical" evidence="14">
    <location>
        <begin position="316"/>
        <end position="338"/>
    </location>
</feature>
<dbReference type="InterPro" id="IPR047590">
    <property type="entry name" value="FtsX_proteobact-type"/>
</dbReference>
<keyword evidence="18" id="KW-1185">Reference proteome</keyword>
<feature type="domain" description="ABC3 transporter permease C-terminal" evidence="15">
    <location>
        <begin position="224"/>
        <end position="341"/>
    </location>
</feature>
<evidence type="ECO:0000256" key="2">
    <source>
        <dbReference type="ARBA" id="ARBA00007379"/>
    </source>
</evidence>
<dbReference type="PIRSF" id="PIRSF003097">
    <property type="entry name" value="FtsX"/>
    <property type="match status" value="1"/>
</dbReference>
<feature type="transmembrane region" description="Helical" evidence="14">
    <location>
        <begin position="65"/>
        <end position="89"/>
    </location>
</feature>
<dbReference type="InterPro" id="IPR040690">
    <property type="entry name" value="FtsX_ECD"/>
</dbReference>
<evidence type="ECO:0000313" key="17">
    <source>
        <dbReference type="EMBL" id="MBB3061652.1"/>
    </source>
</evidence>
<name>A0A7W4WCD6_9GAMM</name>
<organism evidence="17 18">
    <name type="scientific">Microbulbifer rhizosphaerae</name>
    <dbReference type="NCBI Taxonomy" id="1562603"/>
    <lineage>
        <taxon>Bacteria</taxon>
        <taxon>Pseudomonadati</taxon>
        <taxon>Pseudomonadota</taxon>
        <taxon>Gammaproteobacteria</taxon>
        <taxon>Cellvibrionales</taxon>
        <taxon>Microbulbiferaceae</taxon>
        <taxon>Microbulbifer</taxon>
    </lineage>
</organism>
<comment type="similarity">
    <text evidence="2 12">Belongs to the ABC-4 integral membrane protein family. FtsX subfamily.</text>
</comment>
<evidence type="ECO:0000256" key="10">
    <source>
        <dbReference type="ARBA" id="ARBA00023136"/>
    </source>
</evidence>
<comment type="caution">
    <text evidence="17">The sequence shown here is derived from an EMBL/GenBank/DDBJ whole genome shotgun (WGS) entry which is preliminary data.</text>
</comment>
<evidence type="ECO:0000256" key="14">
    <source>
        <dbReference type="SAM" id="Phobius"/>
    </source>
</evidence>
<keyword evidence="6 12" id="KW-0997">Cell inner membrane</keyword>
<gene>
    <name evidence="17" type="ORF">FHS09_002490</name>
</gene>
<dbReference type="RefSeq" id="WP_343057476.1">
    <property type="nucleotide sequence ID" value="NZ_JACHWZ010000010.1"/>
</dbReference>
<comment type="subcellular location">
    <subcellularLocation>
        <location evidence="1">Cell inner membrane</location>
        <topology evidence="1">Multi-pass membrane protein</topology>
    </subcellularLocation>
</comment>
<protein>
    <recommendedName>
        <fullName evidence="4 12">Cell division protein FtsX</fullName>
    </recommendedName>
</protein>
<evidence type="ECO:0000259" key="16">
    <source>
        <dbReference type="Pfam" id="PF18075"/>
    </source>
</evidence>
<evidence type="ECO:0000256" key="9">
    <source>
        <dbReference type="ARBA" id="ARBA00022989"/>
    </source>
</evidence>
<keyword evidence="9 14" id="KW-1133">Transmembrane helix</keyword>
<dbReference type="Pfam" id="PF18075">
    <property type="entry name" value="FtsX_ECD"/>
    <property type="match status" value="1"/>
</dbReference>
<accession>A0A7W4WCD6</accession>
<evidence type="ECO:0000256" key="8">
    <source>
        <dbReference type="ARBA" id="ARBA00022692"/>
    </source>
</evidence>
<dbReference type="InterPro" id="IPR004513">
    <property type="entry name" value="FtsX"/>
</dbReference>
<comment type="function">
    <text evidence="12">Part of the ABC transporter FtsEX involved in cellular division.</text>
</comment>
<evidence type="ECO:0000256" key="4">
    <source>
        <dbReference type="ARBA" id="ARBA00021907"/>
    </source>
</evidence>
<evidence type="ECO:0000256" key="12">
    <source>
        <dbReference type="PIRNR" id="PIRNR003097"/>
    </source>
</evidence>
<evidence type="ECO:0000256" key="5">
    <source>
        <dbReference type="ARBA" id="ARBA00022475"/>
    </source>
</evidence>
<dbReference type="NCBIfam" id="TIGR00439">
    <property type="entry name" value="FtsX_Gneg"/>
    <property type="match status" value="1"/>
</dbReference>
<evidence type="ECO:0000256" key="3">
    <source>
        <dbReference type="ARBA" id="ARBA00011160"/>
    </source>
</evidence>
<evidence type="ECO:0000313" key="18">
    <source>
        <dbReference type="Proteomes" id="UP000535937"/>
    </source>
</evidence>
<evidence type="ECO:0000259" key="15">
    <source>
        <dbReference type="Pfam" id="PF02687"/>
    </source>
</evidence>
<evidence type="ECO:0000256" key="13">
    <source>
        <dbReference type="SAM" id="MobiDB-lite"/>
    </source>
</evidence>
<reference evidence="17 18" key="1">
    <citation type="submission" date="2020-08" db="EMBL/GenBank/DDBJ databases">
        <title>Genomic Encyclopedia of Type Strains, Phase III (KMG-III): the genomes of soil and plant-associated and newly described type strains.</title>
        <authorList>
            <person name="Whitman W."/>
        </authorList>
    </citation>
    <scope>NUCLEOTIDE SEQUENCE [LARGE SCALE GENOMIC DNA]</scope>
    <source>
        <strain evidence="17 18">CECT 8799</strain>
    </source>
</reference>
<dbReference type="GO" id="GO:0032153">
    <property type="term" value="C:cell division site"/>
    <property type="evidence" value="ECO:0007669"/>
    <property type="project" value="TreeGrafter"/>
</dbReference>
<dbReference type="GO" id="GO:0051301">
    <property type="term" value="P:cell division"/>
    <property type="evidence" value="ECO:0007669"/>
    <property type="project" value="UniProtKB-KW"/>
</dbReference>
<dbReference type="InterPro" id="IPR003838">
    <property type="entry name" value="ABC3_permease_C"/>
</dbReference>
<dbReference type="EMBL" id="JACHWZ010000010">
    <property type="protein sequence ID" value="MBB3061652.1"/>
    <property type="molecule type" value="Genomic_DNA"/>
</dbReference>
<feature type="domain" description="FtsX extracellular" evidence="16">
    <location>
        <begin position="108"/>
        <end position="195"/>
    </location>
</feature>
<dbReference type="GO" id="GO:0005886">
    <property type="term" value="C:plasma membrane"/>
    <property type="evidence" value="ECO:0007669"/>
    <property type="project" value="UniProtKB-SubCell"/>
</dbReference>
<dbReference type="PANTHER" id="PTHR47755">
    <property type="entry name" value="CELL DIVISION PROTEIN FTSX"/>
    <property type="match status" value="1"/>
</dbReference>
<keyword evidence="5 12" id="KW-1003">Cell membrane</keyword>
<keyword evidence="8 14" id="KW-0812">Transmembrane</keyword>
<comment type="subunit">
    <text evidence="3">Forms a membrane-associated complex with FtsE.</text>
</comment>
<keyword evidence="11 12" id="KW-0131">Cell cycle</keyword>
<feature type="region of interest" description="Disordered" evidence="13">
    <location>
        <begin position="1"/>
        <end position="38"/>
    </location>
</feature>
<dbReference type="Pfam" id="PF02687">
    <property type="entry name" value="FtsX"/>
    <property type="match status" value="1"/>
</dbReference>
<feature type="transmembrane region" description="Helical" evidence="14">
    <location>
        <begin position="220"/>
        <end position="240"/>
    </location>
</feature>
<proteinExistence type="inferred from homology"/>
<keyword evidence="7 12" id="KW-0132">Cell division</keyword>
<evidence type="ECO:0000256" key="11">
    <source>
        <dbReference type="ARBA" id="ARBA00023306"/>
    </source>
</evidence>
<evidence type="ECO:0000256" key="7">
    <source>
        <dbReference type="ARBA" id="ARBA00022618"/>
    </source>
</evidence>
<dbReference type="Proteomes" id="UP000535937">
    <property type="component" value="Unassembled WGS sequence"/>
</dbReference>